<dbReference type="GO" id="GO:0003677">
    <property type="term" value="F:DNA binding"/>
    <property type="evidence" value="ECO:0007669"/>
    <property type="project" value="UniProtKB-KW"/>
</dbReference>
<dbReference type="OrthoDB" id="9812645at2"/>
<dbReference type="InterPro" id="IPR036388">
    <property type="entry name" value="WH-like_DNA-bd_sf"/>
</dbReference>
<dbReference type="Gene3D" id="1.20.120.530">
    <property type="entry name" value="GntR ligand-binding domain-like"/>
    <property type="match status" value="1"/>
</dbReference>
<keyword evidence="3" id="KW-0804">Transcription</keyword>
<keyword evidence="2" id="KW-0238">DNA-binding</keyword>
<dbReference type="PROSITE" id="PS50949">
    <property type="entry name" value="HTH_GNTR"/>
    <property type="match status" value="1"/>
</dbReference>
<dbReference type="Gene3D" id="1.10.10.10">
    <property type="entry name" value="Winged helix-like DNA-binding domain superfamily/Winged helix DNA-binding domain"/>
    <property type="match status" value="1"/>
</dbReference>
<dbReference type="PANTHER" id="PTHR43537">
    <property type="entry name" value="TRANSCRIPTIONAL REGULATOR, GNTR FAMILY"/>
    <property type="match status" value="1"/>
</dbReference>
<evidence type="ECO:0000313" key="5">
    <source>
        <dbReference type="EMBL" id="RDU67230.1"/>
    </source>
</evidence>
<dbReference type="InterPro" id="IPR000524">
    <property type="entry name" value="Tscrpt_reg_HTH_GntR"/>
</dbReference>
<reference evidence="5 6" key="1">
    <citation type="submission" date="2018-04" db="EMBL/GenBank/DDBJ databases">
        <title>Novel Campyloabacter and Helicobacter Species and Strains.</title>
        <authorList>
            <person name="Mannion A.J."/>
            <person name="Shen Z."/>
            <person name="Fox J.G."/>
        </authorList>
    </citation>
    <scope>NUCLEOTIDE SEQUENCE [LARGE SCALE GENOMIC DNA]</scope>
    <source>
        <strain evidence="5 6">MIT 12-6600</strain>
    </source>
</reference>
<dbReference type="InterPro" id="IPR008920">
    <property type="entry name" value="TF_FadR/GntR_C"/>
</dbReference>
<dbReference type="AlphaFoldDB" id="A0A3D8IQH4"/>
<evidence type="ECO:0000259" key="4">
    <source>
        <dbReference type="PROSITE" id="PS50949"/>
    </source>
</evidence>
<evidence type="ECO:0000256" key="3">
    <source>
        <dbReference type="ARBA" id="ARBA00023163"/>
    </source>
</evidence>
<keyword evidence="6" id="KW-1185">Reference proteome</keyword>
<dbReference type="CDD" id="cd07377">
    <property type="entry name" value="WHTH_GntR"/>
    <property type="match status" value="1"/>
</dbReference>
<dbReference type="SMART" id="SM00345">
    <property type="entry name" value="HTH_GNTR"/>
    <property type="match status" value="1"/>
</dbReference>
<comment type="caution">
    <text evidence="5">The sequence shown here is derived from an EMBL/GenBank/DDBJ whole genome shotgun (WGS) entry which is preliminary data.</text>
</comment>
<gene>
    <name evidence="5" type="ORF">CQA54_04400</name>
</gene>
<dbReference type="Proteomes" id="UP000256514">
    <property type="component" value="Unassembled WGS sequence"/>
</dbReference>
<feature type="domain" description="HTH gntR-type" evidence="4">
    <location>
        <begin position="7"/>
        <end position="74"/>
    </location>
</feature>
<dbReference type="Pfam" id="PF07729">
    <property type="entry name" value="FCD"/>
    <property type="match status" value="1"/>
</dbReference>
<dbReference type="GO" id="GO:0003700">
    <property type="term" value="F:DNA-binding transcription factor activity"/>
    <property type="evidence" value="ECO:0007669"/>
    <property type="project" value="InterPro"/>
</dbReference>
<proteinExistence type="predicted"/>
<dbReference type="SUPFAM" id="SSF46785">
    <property type="entry name" value="Winged helix' DNA-binding domain"/>
    <property type="match status" value="1"/>
</dbReference>
<keyword evidence="1" id="KW-0805">Transcription regulation</keyword>
<protein>
    <submittedName>
        <fullName evidence="5">GntR family transcriptional regulator</fullName>
    </submittedName>
</protein>
<accession>A0A3D8IQH4</accession>
<organism evidence="5 6">
    <name type="scientific">Helicobacter equorum</name>
    <dbReference type="NCBI Taxonomy" id="361872"/>
    <lineage>
        <taxon>Bacteria</taxon>
        <taxon>Pseudomonadati</taxon>
        <taxon>Campylobacterota</taxon>
        <taxon>Epsilonproteobacteria</taxon>
        <taxon>Campylobacterales</taxon>
        <taxon>Helicobacteraceae</taxon>
        <taxon>Helicobacter</taxon>
    </lineage>
</organism>
<dbReference type="SUPFAM" id="SSF48008">
    <property type="entry name" value="GntR ligand-binding domain-like"/>
    <property type="match status" value="1"/>
</dbReference>
<evidence type="ECO:0000256" key="2">
    <source>
        <dbReference type="ARBA" id="ARBA00023125"/>
    </source>
</evidence>
<evidence type="ECO:0000256" key="1">
    <source>
        <dbReference type="ARBA" id="ARBA00023015"/>
    </source>
</evidence>
<name>A0A3D8IQH4_9HELI</name>
<dbReference type="RefSeq" id="WP_115570954.1">
    <property type="nucleotide sequence ID" value="NZ_NXLT01000003.1"/>
</dbReference>
<dbReference type="PANTHER" id="PTHR43537:SF24">
    <property type="entry name" value="GLUCONATE OPERON TRANSCRIPTIONAL REPRESSOR"/>
    <property type="match status" value="1"/>
</dbReference>
<evidence type="ECO:0000313" key="6">
    <source>
        <dbReference type="Proteomes" id="UP000256514"/>
    </source>
</evidence>
<dbReference type="EMBL" id="NXLT01000003">
    <property type="protein sequence ID" value="RDU67230.1"/>
    <property type="molecule type" value="Genomic_DNA"/>
</dbReference>
<dbReference type="Pfam" id="PF00392">
    <property type="entry name" value="GntR"/>
    <property type="match status" value="1"/>
</dbReference>
<dbReference type="InterPro" id="IPR011711">
    <property type="entry name" value="GntR_C"/>
</dbReference>
<dbReference type="InterPro" id="IPR036390">
    <property type="entry name" value="WH_DNA-bd_sf"/>
</dbReference>
<dbReference type="SMART" id="SM00895">
    <property type="entry name" value="FCD"/>
    <property type="match status" value="1"/>
</dbReference>
<sequence length="216" mass="25036">MQKSNQKNSSDKIYDYIIESIKQGKFKPKDRIKEQDLIQETGLSRTPIREALGILVNEGILVQDGKKGLMVSGLDLISITKLYEMREFLEGEAARLATLFVSKVEIEILHNIIEEQKHISDIAEARANNVLFHEMIYRCSNNNYLFKIMQNLDKSLILLGESTLAKPERIQETYMEHANIFEAVRKGDEKKAQEMARFHIHQAYKIRLERVLKNKS</sequence>